<evidence type="ECO:0000256" key="10">
    <source>
        <dbReference type="PROSITE-ProRule" id="PRU00703"/>
    </source>
</evidence>
<dbReference type="InterPro" id="IPR000653">
    <property type="entry name" value="DegT/StrS_aminotransferase"/>
</dbReference>
<dbReference type="InterPro" id="IPR000644">
    <property type="entry name" value="CBS_dom"/>
</dbReference>
<dbReference type="InterPro" id="IPR015422">
    <property type="entry name" value="PyrdxlP-dep_Trfase_small"/>
</dbReference>
<dbReference type="SUPFAM" id="SSF53383">
    <property type="entry name" value="PLP-dependent transferases"/>
    <property type="match status" value="1"/>
</dbReference>
<evidence type="ECO:0000256" key="5">
    <source>
        <dbReference type="ARBA" id="ARBA00022898"/>
    </source>
</evidence>
<feature type="domain" description="CBS" evidence="12">
    <location>
        <begin position="67"/>
        <end position="127"/>
    </location>
</feature>
<evidence type="ECO:0000256" key="2">
    <source>
        <dbReference type="ARBA" id="ARBA00005125"/>
    </source>
</evidence>
<dbReference type="CDD" id="cd00616">
    <property type="entry name" value="AHBA_syn"/>
    <property type="match status" value="1"/>
</dbReference>
<dbReference type="Proteomes" id="UP000194664">
    <property type="component" value="Unassembled WGS sequence"/>
</dbReference>
<accession>A0A251X2S1</accession>
<dbReference type="PANTHER" id="PTHR30244:SF34">
    <property type="entry name" value="DTDP-4-AMINO-4,6-DIDEOXYGALACTOSE TRANSAMINASE"/>
    <property type="match status" value="1"/>
</dbReference>
<dbReference type="AlphaFoldDB" id="A0A251X2S1"/>
<dbReference type="Pfam" id="PF01041">
    <property type="entry name" value="DegT_DnrJ_EryC1"/>
    <property type="match status" value="1"/>
</dbReference>
<dbReference type="SMART" id="SM00116">
    <property type="entry name" value="CBS"/>
    <property type="match status" value="2"/>
</dbReference>
<dbReference type="Gene3D" id="3.10.580.10">
    <property type="entry name" value="CBS-domain"/>
    <property type="match status" value="1"/>
</dbReference>
<evidence type="ECO:0000256" key="11">
    <source>
        <dbReference type="RuleBase" id="RU004508"/>
    </source>
</evidence>
<name>A0A251X2S1_9RHOB</name>
<evidence type="ECO:0000256" key="6">
    <source>
        <dbReference type="ARBA" id="ARBA00037999"/>
    </source>
</evidence>
<dbReference type="Pfam" id="PF00571">
    <property type="entry name" value="CBS"/>
    <property type="match status" value="2"/>
</dbReference>
<dbReference type="GO" id="GO:0102933">
    <property type="term" value="F:GDP-4-dehydro-6-deoxy-D-mannose-4-aminotransferase activity"/>
    <property type="evidence" value="ECO:0007669"/>
    <property type="project" value="UniProtKB-EC"/>
</dbReference>
<dbReference type="InterPro" id="IPR015424">
    <property type="entry name" value="PyrdxlP-dep_Trfase"/>
</dbReference>
<sequence length="494" mass="54212">MFKQNKFVTLSNSNTIKDALAALDETALGMAIRVDDDEKFLCTVTDGDLRRQLLNGGSIDDKLATLPVHTSIKADETTTPRQLLEMLHANGINQVPVVDANGNPTNIVHRADIQNQILLSTPHLGDYEIEFVNEAFRTNWIAPVGPNIDNFEKEICELVGAKYACAVSSGTAGLHLGLVTLGVKPGDTVFVSDFTFIASAAPVMYQHATPVFIDSDPETWNMSPVALRRAFEQAQEAGKMPKAVIVVNLYGQSANMGPILEICDEYGVPILEDAAESLGASYDGRQSGTIGKIGVFSFNGNKIITTSGGGMMVSNDKSLIDKAKKLSTQAREPAVHYEHIELGYNYRMSNILAGIGRGQLRVLNDRIARRREINEIYKSGLSDIDAISFMPEPDWSYSNRWLSCALIDAQNGPKTASALITYLFDHLIEARPLWKPMHLQPVFGDYSVVKHDESQPAVSKSLFETGICLPSGSNMTNEEVENIIQVIRSFWSKN</sequence>
<dbReference type="InterPro" id="IPR046342">
    <property type="entry name" value="CBS_dom_sf"/>
</dbReference>
<evidence type="ECO:0000259" key="12">
    <source>
        <dbReference type="PROSITE" id="PS51371"/>
    </source>
</evidence>
<comment type="caution">
    <text evidence="13">The sequence shown here is derived from an EMBL/GenBank/DDBJ whole genome shotgun (WGS) entry which is preliminary data.</text>
</comment>
<evidence type="ECO:0000256" key="4">
    <source>
        <dbReference type="ARBA" id="ARBA00022679"/>
    </source>
</evidence>
<comment type="cofactor">
    <cofactor evidence="1">
        <name>pyridoxal 5'-phosphate</name>
        <dbReference type="ChEBI" id="CHEBI:597326"/>
    </cofactor>
</comment>
<evidence type="ECO:0000256" key="8">
    <source>
        <dbReference type="ARBA" id="ARBA00066317"/>
    </source>
</evidence>
<protein>
    <recommendedName>
        <fullName evidence="9">GDP-perosamine synthase</fullName>
        <ecNumber evidence="8">2.6.1.102</ecNumber>
    </recommendedName>
</protein>
<dbReference type="InterPro" id="IPR015421">
    <property type="entry name" value="PyrdxlP-dep_Trfase_major"/>
</dbReference>
<dbReference type="EMBL" id="MSPP01000001">
    <property type="protein sequence ID" value="OUD10463.1"/>
    <property type="molecule type" value="Genomic_DNA"/>
</dbReference>
<evidence type="ECO:0000313" key="14">
    <source>
        <dbReference type="Proteomes" id="UP000194664"/>
    </source>
</evidence>
<dbReference type="FunFam" id="3.40.640.10:FF:000090">
    <property type="entry name" value="Pyridoxal phosphate-dependent aminotransferase"/>
    <property type="match status" value="1"/>
</dbReference>
<dbReference type="GO" id="GO:0030170">
    <property type="term" value="F:pyridoxal phosphate binding"/>
    <property type="evidence" value="ECO:0007669"/>
    <property type="project" value="TreeGrafter"/>
</dbReference>
<evidence type="ECO:0000313" key="13">
    <source>
        <dbReference type="EMBL" id="OUD10463.1"/>
    </source>
</evidence>
<dbReference type="Gene3D" id="3.40.640.10">
    <property type="entry name" value="Type I PLP-dependent aspartate aminotransferase-like (Major domain)"/>
    <property type="match status" value="1"/>
</dbReference>
<evidence type="ECO:0000256" key="3">
    <source>
        <dbReference type="ARBA" id="ARBA00022576"/>
    </source>
</evidence>
<feature type="domain" description="CBS" evidence="12">
    <location>
        <begin position="1"/>
        <end position="59"/>
    </location>
</feature>
<evidence type="ECO:0000256" key="1">
    <source>
        <dbReference type="ARBA" id="ARBA00001933"/>
    </source>
</evidence>
<comment type="catalytic activity">
    <reaction evidence="7">
        <text>GDP-alpha-D-perosamine + 2-oxoglutarate = GDP-4-dehydro-alpha-D-rhamnose + L-glutamate</text>
        <dbReference type="Rhea" id="RHEA:36779"/>
        <dbReference type="ChEBI" id="CHEBI:16810"/>
        <dbReference type="ChEBI" id="CHEBI:29985"/>
        <dbReference type="ChEBI" id="CHEBI:57964"/>
        <dbReference type="ChEBI" id="CHEBI:73996"/>
        <dbReference type="EC" id="2.6.1.102"/>
    </reaction>
</comment>
<comment type="similarity">
    <text evidence="6 11">Belongs to the DegT/DnrJ/EryC1 family.</text>
</comment>
<dbReference type="OrthoDB" id="9768668at2"/>
<keyword evidence="4 13" id="KW-0808">Transferase</keyword>
<keyword evidence="14" id="KW-1185">Reference proteome</keyword>
<dbReference type="Gene3D" id="3.90.1150.10">
    <property type="entry name" value="Aspartate Aminotransferase, domain 1"/>
    <property type="match status" value="1"/>
</dbReference>
<evidence type="ECO:0000256" key="9">
    <source>
        <dbReference type="ARBA" id="ARBA00074221"/>
    </source>
</evidence>
<evidence type="ECO:0000256" key="7">
    <source>
        <dbReference type="ARBA" id="ARBA00051587"/>
    </source>
</evidence>
<dbReference type="PROSITE" id="PS51371">
    <property type="entry name" value="CBS"/>
    <property type="match status" value="2"/>
</dbReference>
<dbReference type="SUPFAM" id="SSF54631">
    <property type="entry name" value="CBS-domain pair"/>
    <property type="match status" value="1"/>
</dbReference>
<reference evidence="13 14" key="1">
    <citation type="submission" date="2016-12" db="EMBL/GenBank/DDBJ databases">
        <title>The draft genome sequence of HSLHS2.</title>
        <authorList>
            <person name="Hu D."/>
            <person name="Wang L."/>
            <person name="Shao Z."/>
        </authorList>
    </citation>
    <scope>NUCLEOTIDE SEQUENCE [LARGE SCALE GENOMIC DNA]</scope>
    <source>
        <strain evidence="13">MCCC 1A06712</strain>
    </source>
</reference>
<keyword evidence="5 11" id="KW-0663">Pyridoxal phosphate</keyword>
<comment type="pathway">
    <text evidence="2">Bacterial outer membrane biogenesis; LPS O-antigen biosynthesis.</text>
</comment>
<gene>
    <name evidence="13" type="ORF">BVC71_02900</name>
</gene>
<proteinExistence type="inferred from homology"/>
<organism evidence="13 14">
    <name type="scientific">Marivivens niveibacter</name>
    <dbReference type="NCBI Taxonomy" id="1930667"/>
    <lineage>
        <taxon>Bacteria</taxon>
        <taxon>Pseudomonadati</taxon>
        <taxon>Pseudomonadota</taxon>
        <taxon>Alphaproteobacteria</taxon>
        <taxon>Rhodobacterales</taxon>
        <taxon>Paracoccaceae</taxon>
        <taxon>Marivivens group</taxon>
        <taxon>Marivivens</taxon>
    </lineage>
</organism>
<dbReference type="GO" id="GO:0000271">
    <property type="term" value="P:polysaccharide biosynthetic process"/>
    <property type="evidence" value="ECO:0007669"/>
    <property type="project" value="TreeGrafter"/>
</dbReference>
<dbReference type="EC" id="2.6.1.102" evidence="8"/>
<dbReference type="PANTHER" id="PTHR30244">
    <property type="entry name" value="TRANSAMINASE"/>
    <property type="match status" value="1"/>
</dbReference>
<keyword evidence="3 13" id="KW-0032">Aminotransferase</keyword>
<dbReference type="RefSeq" id="WP_086450114.1">
    <property type="nucleotide sequence ID" value="NZ_MSPP01000001.1"/>
</dbReference>
<keyword evidence="10" id="KW-0129">CBS domain</keyword>